<dbReference type="SUPFAM" id="SSF55811">
    <property type="entry name" value="Nudix"/>
    <property type="match status" value="1"/>
</dbReference>
<dbReference type="GO" id="GO:0071543">
    <property type="term" value="P:diphosphoinositol polyphosphate metabolic process"/>
    <property type="evidence" value="ECO:0007669"/>
    <property type="project" value="TreeGrafter"/>
</dbReference>
<dbReference type="GO" id="GO:0034432">
    <property type="term" value="F:bis(5'-adenosyl)-pentaphosphatase activity"/>
    <property type="evidence" value="ECO:0007669"/>
    <property type="project" value="TreeGrafter"/>
</dbReference>
<dbReference type="PANTHER" id="PTHR12629:SF0">
    <property type="entry name" value="DIPHOSPHOINOSITOL-POLYPHOSPHATE DIPHOSPHATASE"/>
    <property type="match status" value="1"/>
</dbReference>
<reference evidence="3" key="1">
    <citation type="journal article" date="2020" name="Fungal Divers.">
        <title>Resolving the Mortierellaceae phylogeny through synthesis of multi-gene phylogenetics and phylogenomics.</title>
        <authorList>
            <person name="Vandepol N."/>
            <person name="Liber J."/>
            <person name="Desiro A."/>
            <person name="Na H."/>
            <person name="Kennedy M."/>
            <person name="Barry K."/>
            <person name="Grigoriev I.V."/>
            <person name="Miller A.N."/>
            <person name="O'Donnell K."/>
            <person name="Stajich J.E."/>
            <person name="Bonito G."/>
        </authorList>
    </citation>
    <scope>NUCLEOTIDE SEQUENCE</scope>
    <source>
        <strain evidence="3">KOD1015</strain>
    </source>
</reference>
<evidence type="ECO:0000313" key="4">
    <source>
        <dbReference type="Proteomes" id="UP000780801"/>
    </source>
</evidence>
<dbReference type="GO" id="GO:0005737">
    <property type="term" value="C:cytoplasm"/>
    <property type="evidence" value="ECO:0007669"/>
    <property type="project" value="TreeGrafter"/>
</dbReference>
<sequence length="97" mass="11582">MHSKPTWILGHFFPPPFLAGAIGRIVAELGEYEHKVNKRTGYPETVFYFYEMEVEKIEERWPEMKKRERRWFSYEDARRAVSKKAMRDAIDKCSLAP</sequence>
<gene>
    <name evidence="3" type="ORF">BGW38_005012</name>
</gene>
<dbReference type="InterPro" id="IPR015797">
    <property type="entry name" value="NUDIX_hydrolase-like_dom_sf"/>
</dbReference>
<protein>
    <recommendedName>
        <fullName evidence="5">Nudix hydrolase domain-containing protein</fullName>
    </recommendedName>
</protein>
<dbReference type="GO" id="GO:0008486">
    <property type="term" value="F:diphosphoinositol-polyphosphate diphosphatase activity"/>
    <property type="evidence" value="ECO:0007669"/>
    <property type="project" value="TreeGrafter"/>
</dbReference>
<dbReference type="Proteomes" id="UP000780801">
    <property type="component" value="Unassembled WGS sequence"/>
</dbReference>
<dbReference type="OrthoDB" id="2011998at2759"/>
<dbReference type="GO" id="GO:0000298">
    <property type="term" value="F:endopolyphosphatase activity"/>
    <property type="evidence" value="ECO:0007669"/>
    <property type="project" value="TreeGrafter"/>
</dbReference>
<dbReference type="GO" id="GO:0034431">
    <property type="term" value="F:bis(5'-adenosyl)-hexaphosphatase activity"/>
    <property type="evidence" value="ECO:0007669"/>
    <property type="project" value="TreeGrafter"/>
</dbReference>
<dbReference type="EMBL" id="JAABOA010003181">
    <property type="protein sequence ID" value="KAF9578943.1"/>
    <property type="molecule type" value="Genomic_DNA"/>
</dbReference>
<dbReference type="GO" id="GO:0046872">
    <property type="term" value="F:metal ion binding"/>
    <property type="evidence" value="ECO:0007669"/>
    <property type="project" value="UniProtKB-KW"/>
</dbReference>
<organism evidence="3 4">
    <name type="scientific">Lunasporangiospora selenospora</name>
    <dbReference type="NCBI Taxonomy" id="979761"/>
    <lineage>
        <taxon>Eukaryota</taxon>
        <taxon>Fungi</taxon>
        <taxon>Fungi incertae sedis</taxon>
        <taxon>Mucoromycota</taxon>
        <taxon>Mortierellomycotina</taxon>
        <taxon>Mortierellomycetes</taxon>
        <taxon>Mortierellales</taxon>
        <taxon>Mortierellaceae</taxon>
        <taxon>Lunasporangiospora</taxon>
    </lineage>
</organism>
<comment type="caution">
    <text evidence="3">The sequence shown here is derived from an EMBL/GenBank/DDBJ whole genome shotgun (WGS) entry which is preliminary data.</text>
</comment>
<dbReference type="GO" id="GO:1901907">
    <property type="term" value="P:diadenosine pentaphosphate catabolic process"/>
    <property type="evidence" value="ECO:0007669"/>
    <property type="project" value="TreeGrafter"/>
</dbReference>
<keyword evidence="1" id="KW-0479">Metal-binding</keyword>
<dbReference type="GO" id="GO:0005634">
    <property type="term" value="C:nucleus"/>
    <property type="evidence" value="ECO:0007669"/>
    <property type="project" value="TreeGrafter"/>
</dbReference>
<evidence type="ECO:0008006" key="5">
    <source>
        <dbReference type="Google" id="ProtNLM"/>
    </source>
</evidence>
<accession>A0A9P6FNI6</accession>
<keyword evidence="4" id="KW-1185">Reference proteome</keyword>
<dbReference type="PANTHER" id="PTHR12629">
    <property type="entry name" value="DIPHOSPHOINOSITOL POLYPHOSPHATE PHOSPHOHYDROLASE"/>
    <property type="match status" value="1"/>
</dbReference>
<evidence type="ECO:0000313" key="3">
    <source>
        <dbReference type="EMBL" id="KAF9578943.1"/>
    </source>
</evidence>
<evidence type="ECO:0000256" key="2">
    <source>
        <dbReference type="ARBA" id="ARBA00022801"/>
    </source>
</evidence>
<dbReference type="GO" id="GO:1901911">
    <property type="term" value="P:adenosine 5'-(hexahydrogen pentaphosphate) catabolic process"/>
    <property type="evidence" value="ECO:0007669"/>
    <property type="project" value="TreeGrafter"/>
</dbReference>
<name>A0A9P6FNI6_9FUNG</name>
<dbReference type="Gene3D" id="3.90.79.10">
    <property type="entry name" value="Nucleoside Triphosphate Pyrophosphohydrolase"/>
    <property type="match status" value="1"/>
</dbReference>
<dbReference type="GO" id="GO:1901909">
    <property type="term" value="P:diadenosine hexaphosphate catabolic process"/>
    <property type="evidence" value="ECO:0007669"/>
    <property type="project" value="TreeGrafter"/>
</dbReference>
<dbReference type="AlphaFoldDB" id="A0A9P6FNI6"/>
<keyword evidence="2" id="KW-0378">Hydrolase</keyword>
<evidence type="ECO:0000256" key="1">
    <source>
        <dbReference type="ARBA" id="ARBA00022723"/>
    </source>
</evidence>
<proteinExistence type="predicted"/>